<keyword evidence="3 7" id="KW-0560">Oxidoreductase</keyword>
<evidence type="ECO:0000256" key="2">
    <source>
        <dbReference type="ARBA" id="ARBA00022723"/>
    </source>
</evidence>
<evidence type="ECO:0000256" key="8">
    <source>
        <dbReference type="SAM" id="Phobius"/>
    </source>
</evidence>
<evidence type="ECO:0000256" key="7">
    <source>
        <dbReference type="RuleBase" id="RU000461"/>
    </source>
</evidence>
<keyword evidence="1 6" id="KW-0349">Heme</keyword>
<dbReference type="InterPro" id="IPR050651">
    <property type="entry name" value="Plant_Cytochrome_P450_Monoox"/>
</dbReference>
<keyword evidence="8" id="KW-0472">Membrane</keyword>
<evidence type="ECO:0000256" key="4">
    <source>
        <dbReference type="ARBA" id="ARBA00023004"/>
    </source>
</evidence>
<evidence type="ECO:0000313" key="10">
    <source>
        <dbReference type="Proteomes" id="UP001172457"/>
    </source>
</evidence>
<accession>A0AA38TF66</accession>
<dbReference type="EMBL" id="JARYMX010000002">
    <property type="protein sequence ID" value="KAJ9559860.1"/>
    <property type="molecule type" value="Genomic_DNA"/>
</dbReference>
<dbReference type="InterPro" id="IPR017972">
    <property type="entry name" value="Cyt_P450_CS"/>
</dbReference>
<dbReference type="InterPro" id="IPR036396">
    <property type="entry name" value="Cyt_P450_sf"/>
</dbReference>
<dbReference type="Pfam" id="PF00067">
    <property type="entry name" value="p450"/>
    <property type="match status" value="1"/>
</dbReference>
<dbReference type="GO" id="GO:0016705">
    <property type="term" value="F:oxidoreductase activity, acting on paired donors, with incorporation or reduction of molecular oxygen"/>
    <property type="evidence" value="ECO:0007669"/>
    <property type="project" value="InterPro"/>
</dbReference>
<dbReference type="GO" id="GO:0005506">
    <property type="term" value="F:iron ion binding"/>
    <property type="evidence" value="ECO:0007669"/>
    <property type="project" value="InterPro"/>
</dbReference>
<dbReference type="InterPro" id="IPR002401">
    <property type="entry name" value="Cyt_P450_E_grp-I"/>
</dbReference>
<feature type="binding site" description="axial binding residue" evidence="6">
    <location>
        <position position="461"/>
    </location>
    <ligand>
        <name>heme</name>
        <dbReference type="ChEBI" id="CHEBI:30413"/>
    </ligand>
    <ligandPart>
        <name>Fe</name>
        <dbReference type="ChEBI" id="CHEBI:18248"/>
    </ligandPart>
</feature>
<gene>
    <name evidence="9" type="ORF">OSB04_005020</name>
</gene>
<dbReference type="PRINTS" id="PR00463">
    <property type="entry name" value="EP450I"/>
</dbReference>
<dbReference type="PANTHER" id="PTHR47947">
    <property type="entry name" value="CYTOCHROME P450 82C3-RELATED"/>
    <property type="match status" value="1"/>
</dbReference>
<keyword evidence="10" id="KW-1185">Reference proteome</keyword>
<sequence length="526" mass="60215">METILLMHTRSESKQTMEGLHFYILLLILAISLFNKYVVPKIKNLPPTPPLSALTVIVNRCLFDQPIHRTLAQIASGHGPILLLHFGCRRVLLVSSSSVAEELFTKNDKVFANRPKLLPGKVFGHNFTNLAWAPHGPLWRHLRRVSCVEILPFHRLPAQQESCAEEVKMLLGSLFRSRDEEVALHPMFLDLVLDVTMRMFTGKRYCRKKMAKADDVSQPISLLDYATRSFRMTTGEPDACYFMPILKLLGMKDLEQRCNELQRKGDFLMDSLIEEVRTRMLTGEKEENVIEFLLARQKDDPKQKLNKLYSDEIISGLVMVLASAGTETTAGILEWAFSLLLNHPEVLRKAHNEIENYVRNDRFLELSDLEHLPYLSCIVKETMRMYPVAPLIVPHESSTGCTIRGYNVPKGTMLMVNVWAIHHDSKIWDEPMKFKPERFENVIGKRDPFKLMPFGYGRRSCPGKHMAVRVITLALGSLIHCFDWERVNNQKKVDLTEETGLALLKAQPLMAICHPRSDMVDLLSEI</sequence>
<dbReference type="SUPFAM" id="SSF48264">
    <property type="entry name" value="Cytochrome P450"/>
    <property type="match status" value="1"/>
</dbReference>
<comment type="similarity">
    <text evidence="7">Belongs to the cytochrome P450 family.</text>
</comment>
<keyword evidence="8" id="KW-0812">Transmembrane</keyword>
<dbReference type="PRINTS" id="PR00385">
    <property type="entry name" value="P450"/>
</dbReference>
<organism evidence="9 10">
    <name type="scientific">Centaurea solstitialis</name>
    <name type="common">yellow star-thistle</name>
    <dbReference type="NCBI Taxonomy" id="347529"/>
    <lineage>
        <taxon>Eukaryota</taxon>
        <taxon>Viridiplantae</taxon>
        <taxon>Streptophyta</taxon>
        <taxon>Embryophyta</taxon>
        <taxon>Tracheophyta</taxon>
        <taxon>Spermatophyta</taxon>
        <taxon>Magnoliopsida</taxon>
        <taxon>eudicotyledons</taxon>
        <taxon>Gunneridae</taxon>
        <taxon>Pentapetalae</taxon>
        <taxon>asterids</taxon>
        <taxon>campanulids</taxon>
        <taxon>Asterales</taxon>
        <taxon>Asteraceae</taxon>
        <taxon>Carduoideae</taxon>
        <taxon>Cardueae</taxon>
        <taxon>Centaureinae</taxon>
        <taxon>Centaurea</taxon>
    </lineage>
</organism>
<evidence type="ECO:0000313" key="9">
    <source>
        <dbReference type="EMBL" id="KAJ9559860.1"/>
    </source>
</evidence>
<dbReference type="GO" id="GO:0004497">
    <property type="term" value="F:monooxygenase activity"/>
    <property type="evidence" value="ECO:0007669"/>
    <property type="project" value="UniProtKB-KW"/>
</dbReference>
<name>A0AA38TF66_9ASTR</name>
<dbReference type="GO" id="GO:0020037">
    <property type="term" value="F:heme binding"/>
    <property type="evidence" value="ECO:0007669"/>
    <property type="project" value="InterPro"/>
</dbReference>
<keyword evidence="5 7" id="KW-0503">Monooxygenase</keyword>
<keyword evidence="8" id="KW-1133">Transmembrane helix</keyword>
<comment type="cofactor">
    <cofactor evidence="6">
        <name>heme</name>
        <dbReference type="ChEBI" id="CHEBI:30413"/>
    </cofactor>
</comment>
<dbReference type="InterPro" id="IPR001128">
    <property type="entry name" value="Cyt_P450"/>
</dbReference>
<feature type="transmembrane region" description="Helical" evidence="8">
    <location>
        <begin position="20"/>
        <end position="39"/>
    </location>
</feature>
<protein>
    <recommendedName>
        <fullName evidence="11">Cytochrome P450</fullName>
    </recommendedName>
</protein>
<comment type="caution">
    <text evidence="9">The sequence shown here is derived from an EMBL/GenBank/DDBJ whole genome shotgun (WGS) entry which is preliminary data.</text>
</comment>
<keyword evidence="4 6" id="KW-0408">Iron</keyword>
<evidence type="ECO:0000256" key="6">
    <source>
        <dbReference type="PIRSR" id="PIRSR602401-1"/>
    </source>
</evidence>
<dbReference type="Proteomes" id="UP001172457">
    <property type="component" value="Chromosome 2"/>
</dbReference>
<evidence type="ECO:0000256" key="3">
    <source>
        <dbReference type="ARBA" id="ARBA00023002"/>
    </source>
</evidence>
<evidence type="ECO:0000256" key="1">
    <source>
        <dbReference type="ARBA" id="ARBA00022617"/>
    </source>
</evidence>
<keyword evidence="2 6" id="KW-0479">Metal-binding</keyword>
<dbReference type="Gene3D" id="1.10.630.10">
    <property type="entry name" value="Cytochrome P450"/>
    <property type="match status" value="1"/>
</dbReference>
<evidence type="ECO:0008006" key="11">
    <source>
        <dbReference type="Google" id="ProtNLM"/>
    </source>
</evidence>
<evidence type="ECO:0000256" key="5">
    <source>
        <dbReference type="ARBA" id="ARBA00023033"/>
    </source>
</evidence>
<reference evidence="9" key="1">
    <citation type="submission" date="2023-03" db="EMBL/GenBank/DDBJ databases">
        <title>Chromosome-scale reference genome and RAD-based genetic map of yellow starthistle (Centaurea solstitialis) reveal putative structural variation and QTLs associated with invader traits.</title>
        <authorList>
            <person name="Reatini B."/>
            <person name="Cang F.A."/>
            <person name="Jiang Q."/>
            <person name="Mckibben M.T.W."/>
            <person name="Barker M.S."/>
            <person name="Rieseberg L.H."/>
            <person name="Dlugosch K.M."/>
        </authorList>
    </citation>
    <scope>NUCLEOTIDE SEQUENCE</scope>
    <source>
        <strain evidence="9">CAN-66</strain>
        <tissue evidence="9">Leaf</tissue>
    </source>
</reference>
<dbReference type="PROSITE" id="PS00086">
    <property type="entry name" value="CYTOCHROME_P450"/>
    <property type="match status" value="1"/>
</dbReference>
<proteinExistence type="inferred from homology"/>
<dbReference type="PANTHER" id="PTHR47947:SF24">
    <property type="entry name" value="ISOFLAVONE 2'-HYDROXYLASE-LIKE"/>
    <property type="match status" value="1"/>
</dbReference>
<dbReference type="AlphaFoldDB" id="A0AA38TF66"/>